<evidence type="ECO:0000256" key="1">
    <source>
        <dbReference type="SAM" id="Phobius"/>
    </source>
</evidence>
<keyword evidence="1" id="KW-1133">Transmembrane helix</keyword>
<protein>
    <submittedName>
        <fullName evidence="2">Uncharacterized protein</fullName>
    </submittedName>
</protein>
<sequence>MKQLSDLLREAKADAPPMRYDVGDVVALGRRRRNRRTATWAVAVAVVVATAGVALVVPRGPAAVPTPPVASPTSVAPSATGPFYNYSFRGFTVPGYRVTPSRLTLDSSLATVFKAGSSGLEQEAQASVEAYRPGVEPRIEGTVTETEPINGHRAFWNDDLLYWEYAEGLLASVGGKVSRAELRTLATAFVPGRGQPSRVAMKVGYLPAGYRLVTVSESFSGSYVELVPEAGVRTMASRPGENLTTMTIPGELAIAVTIPRDGLPNPAKLTCADKGGCRVAVGGGYRLSVNGEGMTTAELKKIARAVVAVTDPGKASTWLDADEAFPTSALLTGIK</sequence>
<dbReference type="EMBL" id="BOMH01000049">
    <property type="protein sequence ID" value="GID68607.1"/>
    <property type="molecule type" value="Genomic_DNA"/>
</dbReference>
<gene>
    <name evidence="2" type="ORF">Acy02nite_64880</name>
</gene>
<keyword evidence="1" id="KW-0812">Transmembrane</keyword>
<dbReference type="RefSeq" id="WP_203748765.1">
    <property type="nucleotide sequence ID" value="NZ_BAAAUC010000051.1"/>
</dbReference>
<organism evidence="2 3">
    <name type="scientific">Actinoplanes cyaneus</name>
    <dbReference type="NCBI Taxonomy" id="52696"/>
    <lineage>
        <taxon>Bacteria</taxon>
        <taxon>Bacillati</taxon>
        <taxon>Actinomycetota</taxon>
        <taxon>Actinomycetes</taxon>
        <taxon>Micromonosporales</taxon>
        <taxon>Micromonosporaceae</taxon>
        <taxon>Actinoplanes</taxon>
    </lineage>
</organism>
<dbReference type="AlphaFoldDB" id="A0A919INR6"/>
<dbReference type="Proteomes" id="UP000619479">
    <property type="component" value="Unassembled WGS sequence"/>
</dbReference>
<keyword evidence="1" id="KW-0472">Membrane</keyword>
<proteinExistence type="predicted"/>
<comment type="caution">
    <text evidence="2">The sequence shown here is derived from an EMBL/GenBank/DDBJ whole genome shotgun (WGS) entry which is preliminary data.</text>
</comment>
<name>A0A919INR6_9ACTN</name>
<accession>A0A919INR6</accession>
<evidence type="ECO:0000313" key="2">
    <source>
        <dbReference type="EMBL" id="GID68607.1"/>
    </source>
</evidence>
<keyword evidence="3" id="KW-1185">Reference proteome</keyword>
<reference evidence="2" key="1">
    <citation type="submission" date="2021-01" db="EMBL/GenBank/DDBJ databases">
        <title>Whole genome shotgun sequence of Actinoplanes cyaneus NBRC 14990.</title>
        <authorList>
            <person name="Komaki H."/>
            <person name="Tamura T."/>
        </authorList>
    </citation>
    <scope>NUCLEOTIDE SEQUENCE</scope>
    <source>
        <strain evidence="2">NBRC 14990</strain>
    </source>
</reference>
<evidence type="ECO:0000313" key="3">
    <source>
        <dbReference type="Proteomes" id="UP000619479"/>
    </source>
</evidence>
<feature type="transmembrane region" description="Helical" evidence="1">
    <location>
        <begin position="38"/>
        <end position="57"/>
    </location>
</feature>